<proteinExistence type="predicted"/>
<reference evidence="1 2" key="1">
    <citation type="submission" date="2019-06" db="EMBL/GenBank/DDBJ databases">
        <title>Sequencing the genomes of 1000 actinobacteria strains.</title>
        <authorList>
            <person name="Klenk H.-P."/>
        </authorList>
    </citation>
    <scope>NUCLEOTIDE SEQUENCE [LARGE SCALE GENOMIC DNA]</scope>
    <source>
        <strain evidence="1 2">DSM 18031</strain>
    </source>
</reference>
<evidence type="ECO:0000313" key="2">
    <source>
        <dbReference type="Proteomes" id="UP000318331"/>
    </source>
</evidence>
<evidence type="ECO:0000313" key="1">
    <source>
        <dbReference type="EMBL" id="TQM63033.1"/>
    </source>
</evidence>
<dbReference type="RefSeq" id="WP_141916916.1">
    <property type="nucleotide sequence ID" value="NZ_BAAAYS010000016.1"/>
</dbReference>
<protein>
    <recommendedName>
        <fullName evidence="3">Transcriptional regulator with AbiEi antitoxin domain of type IV toxin-antitoxin system</fullName>
    </recommendedName>
</protein>
<comment type="caution">
    <text evidence="1">The sequence shown here is derived from an EMBL/GenBank/DDBJ whole genome shotgun (WGS) entry which is preliminary data.</text>
</comment>
<dbReference type="OrthoDB" id="3234479at2"/>
<sequence>MTPHKSITHTARPKTVEARARAFLRRMPSTGWFSHETAALLWTGELPPPVAALHVSVPSGHRAPHANGIRGHSARTQPEDITTLRSLPVTTPERTWLDLVGARAGDAPDEYDVVWGDALLRCRERTVTVEGMCAVARAAIRTPGRVRAIKALPRLWTGSPSRAYSALHYQLVEAGLRPDLNAHIPGARQPYPISFESARVAIRCTAAGRATTPDRVQDCPPGWTVLHITDEHLHEHDRVVKLLVESVTRDPSEMVL</sequence>
<gene>
    <name evidence="1" type="ORF">FB466_1282</name>
</gene>
<evidence type="ECO:0008006" key="3">
    <source>
        <dbReference type="Google" id="ProtNLM"/>
    </source>
</evidence>
<dbReference type="AlphaFoldDB" id="A0A543HXE5"/>
<dbReference type="Proteomes" id="UP000318331">
    <property type="component" value="Unassembled WGS sequence"/>
</dbReference>
<organism evidence="1 2">
    <name type="scientific">Klugiella xanthotipulae</name>
    <dbReference type="NCBI Taxonomy" id="244735"/>
    <lineage>
        <taxon>Bacteria</taxon>
        <taxon>Bacillati</taxon>
        <taxon>Actinomycetota</taxon>
        <taxon>Actinomycetes</taxon>
        <taxon>Micrococcales</taxon>
        <taxon>Microbacteriaceae</taxon>
        <taxon>Klugiella</taxon>
    </lineage>
</organism>
<dbReference type="EMBL" id="VFPN01000002">
    <property type="protein sequence ID" value="TQM63033.1"/>
    <property type="molecule type" value="Genomic_DNA"/>
</dbReference>
<name>A0A543HXE5_9MICO</name>
<accession>A0A543HXE5</accession>
<keyword evidence="2" id="KW-1185">Reference proteome</keyword>